<protein>
    <submittedName>
        <fullName evidence="1">Uncharacterized protein</fullName>
    </submittedName>
</protein>
<sequence>MGIFFNKKPDKYQTRYKQVEIWIDEPGYRWVDGENIYVPGYWTDSSTPIDSESDKYEKYIMDHIEHNYLTEGNFEKSKMKLDEWIVDRGFRITDCKESTVEFHKNDDWGK</sequence>
<organism evidence="1">
    <name type="scientific">uncultured marine phage</name>
    <dbReference type="NCBI Taxonomy" id="707152"/>
    <lineage>
        <taxon>Viruses</taxon>
        <taxon>environmental samples</taxon>
    </lineage>
</organism>
<proteinExistence type="predicted"/>
<dbReference type="EMBL" id="OU342829">
    <property type="protein sequence ID" value="CAG7581179.1"/>
    <property type="molecule type" value="Genomic_DNA"/>
</dbReference>
<reference evidence="1" key="1">
    <citation type="submission" date="2021-06" db="EMBL/GenBank/DDBJ databases">
        <authorList>
            <person name="Gannon L."/>
            <person name="Redgwell R T."/>
            <person name="Michniewski S."/>
            <person name="Harrison D C."/>
            <person name="Millard A."/>
        </authorList>
    </citation>
    <scope>NUCLEOTIDE SEQUENCE</scope>
</reference>
<evidence type="ECO:0000313" key="1">
    <source>
        <dbReference type="EMBL" id="CAG7581179.1"/>
    </source>
</evidence>
<gene>
    <name evidence="1" type="ORF">SLAVMIC_00713</name>
</gene>
<name>A0A8D9C9D5_9VIRU</name>
<accession>A0A8D9C9D5</accession>